<dbReference type="PANTHER" id="PTHR31616">
    <property type="entry name" value="TREHALASE"/>
    <property type="match status" value="1"/>
</dbReference>
<dbReference type="InterPro" id="IPR011613">
    <property type="entry name" value="GH15-like"/>
</dbReference>
<protein>
    <submittedName>
        <fullName evidence="2">GH15</fullName>
        <ecNumber evidence="2">3.2.1.3</ecNumber>
    </submittedName>
</protein>
<reference evidence="2" key="1">
    <citation type="submission" date="2020-02" db="EMBL/GenBank/DDBJ databases">
        <authorList>
            <person name="Meier V. D."/>
        </authorList>
    </citation>
    <scope>NUCLEOTIDE SEQUENCE</scope>
    <source>
        <strain evidence="2">AVDCRST_MAG10</strain>
    </source>
</reference>
<organism evidence="2">
    <name type="scientific">uncultured Acidimicrobiales bacterium</name>
    <dbReference type="NCBI Taxonomy" id="310071"/>
    <lineage>
        <taxon>Bacteria</taxon>
        <taxon>Bacillati</taxon>
        <taxon>Actinomycetota</taxon>
        <taxon>Acidimicrobiia</taxon>
        <taxon>Acidimicrobiales</taxon>
        <taxon>environmental samples</taxon>
    </lineage>
</organism>
<dbReference type="GO" id="GO:0005993">
    <property type="term" value="P:trehalose catabolic process"/>
    <property type="evidence" value="ECO:0007669"/>
    <property type="project" value="TreeGrafter"/>
</dbReference>
<dbReference type="SUPFAM" id="SSF48208">
    <property type="entry name" value="Six-hairpin glycosidases"/>
    <property type="match status" value="1"/>
</dbReference>
<dbReference type="GO" id="GO:0015927">
    <property type="term" value="F:trehalase activity"/>
    <property type="evidence" value="ECO:0007669"/>
    <property type="project" value="TreeGrafter"/>
</dbReference>
<dbReference type="GO" id="GO:0004339">
    <property type="term" value="F:glucan 1,4-alpha-glucosidase activity"/>
    <property type="evidence" value="ECO:0007669"/>
    <property type="project" value="UniProtKB-EC"/>
</dbReference>
<dbReference type="InterPro" id="IPR008928">
    <property type="entry name" value="6-hairpin_glycosidase_sf"/>
</dbReference>
<feature type="domain" description="GH15-like" evidence="1">
    <location>
        <begin position="202"/>
        <end position="500"/>
    </location>
</feature>
<evidence type="ECO:0000259" key="1">
    <source>
        <dbReference type="Pfam" id="PF00723"/>
    </source>
</evidence>
<dbReference type="EC" id="3.2.1.3" evidence="2"/>
<dbReference type="Pfam" id="PF00723">
    <property type="entry name" value="Glyco_hydro_15"/>
    <property type="match status" value="1"/>
</dbReference>
<dbReference type="Gene3D" id="1.50.10.10">
    <property type="match status" value="1"/>
</dbReference>
<keyword evidence="2" id="KW-0378">Hydrolase</keyword>
<dbReference type="PANTHER" id="PTHR31616:SF10">
    <property type="entry name" value="TREHALASE"/>
    <property type="match status" value="1"/>
</dbReference>
<gene>
    <name evidence="2" type="ORF">AVDCRST_MAG10-2521</name>
</gene>
<accession>A0A6J4IPF5</accession>
<dbReference type="AlphaFoldDB" id="A0A6J4IPF5"/>
<evidence type="ECO:0000313" key="2">
    <source>
        <dbReference type="EMBL" id="CAA9256191.1"/>
    </source>
</evidence>
<proteinExistence type="predicted"/>
<dbReference type="InterPro" id="IPR012341">
    <property type="entry name" value="6hp_glycosidase-like_sf"/>
</dbReference>
<name>A0A6J4IPF5_9ACTN</name>
<keyword evidence="2" id="KW-0326">Glycosidase</keyword>
<sequence length="597" mass="65214">MSNGRSTALVGAAAEVDWWCGPEVDSRPLLWSLLDPTGAAARWPDVEQVDRSEAPTGPVVRTVLRRNGSTVECRDALVEEGLVRIIRCADAELDIIHELALGGFDRPWGDWHGAGYCRLAGAIVTVSGGVSSADGPWLTTRLHAPRGGWAALVIAVDVDPPEADGERLARRLHALEAESRDTQDQARLPRHHPERAADALAVLKACTYRPTGAVVAAPTTSLPEAPGADRQFDYRYSWLRDASLGISVGALLGKRAAADRYLRFVLSLAEDGRAPATPLTDVRGGRVPKEREVDGVAGWAGSQPVRVGNDAVDQVQHDSLGLLLEGISVYLQTGGSLDDETWRLVEAAAERAASAERGPTSGIWELRQPRDLVSADIGRWICLDRAIWIARGWRPRAHRRHWKQTRDDLRERVLGAILPDGGLPQAYDGKPEPDASALMAVVFGMLSPRDPRAARLVRATIDRLGSGPFLYRYLPGGDDGFQGREGAFLPVCWWAVSALATVGQVEEAHRRADELCAVLPRLMSEEIDPDTGEMLGNTPLVWSHAEAARAMYVLDAATLKARFGGAALWVWRIVRYLRLRWPHHDTSRTEAGMEMAR</sequence>
<dbReference type="EMBL" id="CADCTB010000152">
    <property type="protein sequence ID" value="CAA9256191.1"/>
    <property type="molecule type" value="Genomic_DNA"/>
</dbReference>